<dbReference type="VEuPathDB" id="TriTrypDB:TRSC58_07682"/>
<dbReference type="Proteomes" id="UP000031737">
    <property type="component" value="Unassembled WGS sequence"/>
</dbReference>
<dbReference type="AlphaFoldDB" id="A0A061ISP7"/>
<comment type="caution">
    <text evidence="2">The sequence shown here is derived from an EMBL/GenBank/DDBJ whole genome shotgun (WGS) entry which is preliminary data.</text>
</comment>
<sequence length="76" mass="8546">MVAGDKKNEKKKRPLKESDCGLCSFSLFFACMCGYYFFFFVPDSPPGKVALHLIVFNELGGTKRPLPLFVSVLFAF</sequence>
<evidence type="ECO:0000256" key="1">
    <source>
        <dbReference type="SAM" id="Phobius"/>
    </source>
</evidence>
<keyword evidence="1" id="KW-1133">Transmembrane helix</keyword>
<keyword evidence="1" id="KW-0472">Membrane</keyword>
<evidence type="ECO:0000313" key="3">
    <source>
        <dbReference type="Proteomes" id="UP000031737"/>
    </source>
</evidence>
<keyword evidence="3" id="KW-1185">Reference proteome</keyword>
<keyword evidence="1" id="KW-0812">Transmembrane</keyword>
<gene>
    <name evidence="2" type="ORF">TRSC58_07682</name>
</gene>
<accession>A0A061ISP7</accession>
<organism evidence="2 3">
    <name type="scientific">Trypanosoma rangeli SC58</name>
    <dbReference type="NCBI Taxonomy" id="429131"/>
    <lineage>
        <taxon>Eukaryota</taxon>
        <taxon>Discoba</taxon>
        <taxon>Euglenozoa</taxon>
        <taxon>Kinetoplastea</taxon>
        <taxon>Metakinetoplastina</taxon>
        <taxon>Trypanosomatida</taxon>
        <taxon>Trypanosomatidae</taxon>
        <taxon>Trypanosoma</taxon>
        <taxon>Herpetosoma</taxon>
    </lineage>
</organism>
<reference evidence="2 3" key="1">
    <citation type="submission" date="2013-07" db="EMBL/GenBank/DDBJ databases">
        <authorList>
            <person name="Stoco P.H."/>
            <person name="Wagner G."/>
            <person name="Gerber A."/>
            <person name="Zaha A."/>
            <person name="Thompson C."/>
            <person name="Bartholomeu D.C."/>
            <person name="Luckemeyer D.D."/>
            <person name="Bahia D."/>
            <person name="Loreto E."/>
            <person name="Prestes E.B."/>
            <person name="Lima F.M."/>
            <person name="Rodrigues-Luiz G."/>
            <person name="Vallejo G.A."/>
            <person name="Filho J.F."/>
            <person name="Monteiro K.M."/>
            <person name="Tyler K.M."/>
            <person name="de Almeida L.G."/>
            <person name="Ortiz M.F."/>
            <person name="Siervo M.A."/>
            <person name="de Moraes M.H."/>
            <person name="Cunha O.L."/>
            <person name="Mendonca-Neto R."/>
            <person name="Silva R."/>
            <person name="Teixeira S.M."/>
            <person name="Murta S.M."/>
            <person name="Sincero T.C."/>
            <person name="Mendes T.A."/>
            <person name="Urmenyi T.P."/>
            <person name="Silva V.G."/>
            <person name="da Rocha W.D."/>
            <person name="Andersson B."/>
            <person name="Romanha A.J."/>
            <person name="Steindel M."/>
            <person name="de Vasconcelos A.T."/>
            <person name="Grisard E.C."/>
        </authorList>
    </citation>
    <scope>NUCLEOTIDE SEQUENCE [LARGE SCALE GENOMIC DNA]</scope>
    <source>
        <strain evidence="2 3">SC58</strain>
    </source>
</reference>
<evidence type="ECO:0000313" key="2">
    <source>
        <dbReference type="EMBL" id="ESL04796.1"/>
    </source>
</evidence>
<name>A0A061ISP7_TRYRA</name>
<dbReference type="EMBL" id="AUPL01008686">
    <property type="protein sequence ID" value="ESL04796.1"/>
    <property type="molecule type" value="Genomic_DNA"/>
</dbReference>
<protein>
    <submittedName>
        <fullName evidence="2">Uncharacterized protein</fullName>
    </submittedName>
</protein>
<dbReference type="PROSITE" id="PS51257">
    <property type="entry name" value="PROKAR_LIPOPROTEIN"/>
    <property type="match status" value="1"/>
</dbReference>
<feature type="transmembrane region" description="Helical" evidence="1">
    <location>
        <begin position="20"/>
        <end position="41"/>
    </location>
</feature>
<proteinExistence type="predicted"/>